<reference evidence="5" key="1">
    <citation type="submission" date="2018-09" db="EMBL/GenBank/DDBJ databases">
        <authorList>
            <person name="Zhu H."/>
        </authorList>
    </citation>
    <scope>NUCLEOTIDE SEQUENCE [LARGE SCALE GENOMIC DNA]</scope>
    <source>
        <strain evidence="5">K2R23-3</strain>
    </source>
</reference>
<sequence length="169" mass="19597">MPFTQFFGQEAPQDTPKIIRTGVRAIIREGEKILMMKSKRGDVKFPGGGVESGEEEIPALLREIKEETGFIDVSVKSYLGSIIQSKQDRKDPSSWYVQTSPYYEVELRSNKQVEPELTEKEIREGYHLVWMTIQEAIKLNETVEVDPNVNGYIERENWVLNYLIEKREL</sequence>
<dbReference type="InterPro" id="IPR000086">
    <property type="entry name" value="NUDIX_hydrolase_dom"/>
</dbReference>
<dbReference type="GO" id="GO:0016787">
    <property type="term" value="F:hydrolase activity"/>
    <property type="evidence" value="ECO:0007669"/>
    <property type="project" value="UniProtKB-KW"/>
</dbReference>
<dbReference type="RefSeq" id="WP_119882216.1">
    <property type="nucleotide sequence ID" value="NZ_CP032418.1"/>
</dbReference>
<dbReference type="PANTHER" id="PTHR43046:SF14">
    <property type="entry name" value="MUTT_NUDIX FAMILY PROTEIN"/>
    <property type="match status" value="1"/>
</dbReference>
<dbReference type="SUPFAM" id="SSF55811">
    <property type="entry name" value="Nudix"/>
    <property type="match status" value="1"/>
</dbReference>
<keyword evidence="5" id="KW-1185">Reference proteome</keyword>
<feature type="domain" description="Nudix hydrolase" evidence="3">
    <location>
        <begin position="16"/>
        <end position="153"/>
    </location>
</feature>
<evidence type="ECO:0000259" key="3">
    <source>
        <dbReference type="PROSITE" id="PS51462"/>
    </source>
</evidence>
<dbReference type="PROSITE" id="PS00893">
    <property type="entry name" value="NUDIX_BOX"/>
    <property type="match status" value="1"/>
</dbReference>
<gene>
    <name evidence="4" type="ORF">D3873_00770</name>
</gene>
<evidence type="ECO:0000256" key="2">
    <source>
        <dbReference type="ARBA" id="ARBA00022801"/>
    </source>
</evidence>
<evidence type="ECO:0000256" key="1">
    <source>
        <dbReference type="ARBA" id="ARBA00001946"/>
    </source>
</evidence>
<dbReference type="Proteomes" id="UP000265725">
    <property type="component" value="Chromosome"/>
</dbReference>
<dbReference type="EMBL" id="CP032418">
    <property type="protein sequence ID" value="AYC28471.1"/>
    <property type="molecule type" value="Genomic_DNA"/>
</dbReference>
<keyword evidence="2" id="KW-0378">Hydrolase</keyword>
<dbReference type="OrthoDB" id="511483at2"/>
<organism evidence="4 5">
    <name type="scientific">Paenisporosarcina cavernae</name>
    <dbReference type="NCBI Taxonomy" id="2320858"/>
    <lineage>
        <taxon>Bacteria</taxon>
        <taxon>Bacillati</taxon>
        <taxon>Bacillota</taxon>
        <taxon>Bacilli</taxon>
        <taxon>Bacillales</taxon>
        <taxon>Caryophanaceae</taxon>
        <taxon>Paenisporosarcina</taxon>
    </lineage>
</organism>
<dbReference type="Gene3D" id="3.90.79.10">
    <property type="entry name" value="Nucleoside Triphosphate Pyrophosphohydrolase"/>
    <property type="match status" value="1"/>
</dbReference>
<dbReference type="AlphaFoldDB" id="A0A385YPU6"/>
<dbReference type="KEGG" id="paek:D3873_00770"/>
<dbReference type="PROSITE" id="PS51462">
    <property type="entry name" value="NUDIX"/>
    <property type="match status" value="1"/>
</dbReference>
<name>A0A385YPU6_9BACL</name>
<evidence type="ECO:0000313" key="4">
    <source>
        <dbReference type="EMBL" id="AYC28471.1"/>
    </source>
</evidence>
<proteinExistence type="predicted"/>
<dbReference type="PANTHER" id="PTHR43046">
    <property type="entry name" value="GDP-MANNOSE MANNOSYL HYDROLASE"/>
    <property type="match status" value="1"/>
</dbReference>
<evidence type="ECO:0000313" key="5">
    <source>
        <dbReference type="Proteomes" id="UP000265725"/>
    </source>
</evidence>
<dbReference type="InterPro" id="IPR020084">
    <property type="entry name" value="NUDIX_hydrolase_CS"/>
</dbReference>
<dbReference type="InterPro" id="IPR015797">
    <property type="entry name" value="NUDIX_hydrolase-like_dom_sf"/>
</dbReference>
<dbReference type="Pfam" id="PF00293">
    <property type="entry name" value="NUDIX"/>
    <property type="match status" value="1"/>
</dbReference>
<comment type="cofactor">
    <cofactor evidence="1">
        <name>Mg(2+)</name>
        <dbReference type="ChEBI" id="CHEBI:18420"/>
    </cofactor>
</comment>
<protein>
    <submittedName>
        <fullName evidence="4">NUDIX domain-containing protein</fullName>
    </submittedName>
</protein>
<accession>A0A385YPU6</accession>